<name>A0A1M5V0E0_9BACI</name>
<evidence type="ECO:0000313" key="4">
    <source>
        <dbReference type="Proteomes" id="UP000184079"/>
    </source>
</evidence>
<dbReference type="SMART" id="SM00065">
    <property type="entry name" value="GAF"/>
    <property type="match status" value="1"/>
</dbReference>
<dbReference type="PANTHER" id="PTHR21021">
    <property type="entry name" value="GAF/PUTATIVE CYTOSKELETAL PROTEIN"/>
    <property type="match status" value="1"/>
</dbReference>
<organism evidence="3 4">
    <name type="scientific">Virgibacillus chiguensis</name>
    <dbReference type="NCBI Taxonomy" id="411959"/>
    <lineage>
        <taxon>Bacteria</taxon>
        <taxon>Bacillati</taxon>
        <taxon>Bacillota</taxon>
        <taxon>Bacilli</taxon>
        <taxon>Bacillales</taxon>
        <taxon>Bacillaceae</taxon>
        <taxon>Virgibacillus</taxon>
    </lineage>
</organism>
<comment type="similarity">
    <text evidence="1">Belongs to the free Met sulfoxide reductase family.</text>
</comment>
<dbReference type="InterPro" id="IPR029016">
    <property type="entry name" value="GAF-like_dom_sf"/>
</dbReference>
<dbReference type="RefSeq" id="WP_073010019.1">
    <property type="nucleotide sequence ID" value="NZ_FQXD01000011.1"/>
</dbReference>
<keyword evidence="4" id="KW-1185">Reference proteome</keyword>
<dbReference type="GO" id="GO:0033745">
    <property type="term" value="F:L-methionine-(R)-S-oxide reductase activity"/>
    <property type="evidence" value="ECO:0007669"/>
    <property type="project" value="TreeGrafter"/>
</dbReference>
<dbReference type="SUPFAM" id="SSF55781">
    <property type="entry name" value="GAF domain-like"/>
    <property type="match status" value="1"/>
</dbReference>
<dbReference type="Proteomes" id="UP000184079">
    <property type="component" value="Unassembled WGS sequence"/>
</dbReference>
<dbReference type="InterPro" id="IPR000614">
    <property type="entry name" value="FRMsr_CS"/>
</dbReference>
<accession>A0A1M5V0E0</accession>
<protein>
    <submittedName>
        <fullName evidence="3">GAF domain-containing protein</fullName>
    </submittedName>
</protein>
<dbReference type="EMBL" id="FQXD01000011">
    <property type="protein sequence ID" value="SHH68630.1"/>
    <property type="molecule type" value="Genomic_DNA"/>
</dbReference>
<dbReference type="GO" id="GO:0005829">
    <property type="term" value="C:cytosol"/>
    <property type="evidence" value="ECO:0007669"/>
    <property type="project" value="TreeGrafter"/>
</dbReference>
<dbReference type="PANTHER" id="PTHR21021:SF15">
    <property type="entry name" value="FREE METHIONINE-R-SULFOXIDE REDUCTASE"/>
    <property type="match status" value="1"/>
</dbReference>
<gene>
    <name evidence="3" type="ORF">SAMN05421807_11139</name>
</gene>
<evidence type="ECO:0000313" key="3">
    <source>
        <dbReference type="EMBL" id="SHH68630.1"/>
    </source>
</evidence>
<dbReference type="Pfam" id="PF13185">
    <property type="entry name" value="GAF_2"/>
    <property type="match status" value="1"/>
</dbReference>
<evidence type="ECO:0000259" key="2">
    <source>
        <dbReference type="SMART" id="SM00065"/>
    </source>
</evidence>
<dbReference type="AlphaFoldDB" id="A0A1M5V0E0"/>
<feature type="domain" description="GAF" evidence="2">
    <location>
        <begin position="31"/>
        <end position="164"/>
    </location>
</feature>
<dbReference type="FunFam" id="3.30.450.40:FF:000008">
    <property type="entry name" value="GAF domain-containing proteins"/>
    <property type="match status" value="1"/>
</dbReference>
<sequence>MFQTIYYSGDKQKDYDLLIRQLQALSDGEQDEIAVLSNASALLNQFLDNTNWVGFYIWKEEQNELVLGPFQGLPACIRIGYGKGVCGTAILEKKTQLVADVHQFPGHIACDGDTNSEIVVPIILDDKIFGVLDIDSPIHDRFDETDRIYLEKFVQTLQYYLSVPKTTS</sequence>
<proteinExistence type="inferred from homology"/>
<evidence type="ECO:0000256" key="1">
    <source>
        <dbReference type="ARBA" id="ARBA00038454"/>
    </source>
</evidence>
<dbReference type="OrthoDB" id="9796252at2"/>
<dbReference type="InterPro" id="IPR003018">
    <property type="entry name" value="GAF"/>
</dbReference>
<dbReference type="Gene3D" id="3.30.450.40">
    <property type="match status" value="1"/>
</dbReference>
<dbReference type="InterPro" id="IPR051330">
    <property type="entry name" value="Phosphatase_reg/MetRdx"/>
</dbReference>
<reference evidence="4" key="1">
    <citation type="submission" date="2016-11" db="EMBL/GenBank/DDBJ databases">
        <authorList>
            <person name="Varghese N."/>
            <person name="Submissions S."/>
        </authorList>
    </citation>
    <scope>NUCLEOTIDE SEQUENCE [LARGE SCALE GENOMIC DNA]</scope>
    <source>
        <strain evidence="4">CGMCC 1.6496</strain>
    </source>
</reference>
<dbReference type="PROSITE" id="PS01320">
    <property type="entry name" value="UPF0067"/>
    <property type="match status" value="1"/>
</dbReference>